<dbReference type="Gene3D" id="2.60.120.290">
    <property type="entry name" value="Spermadhesin, CUB domain"/>
    <property type="match status" value="1"/>
</dbReference>
<dbReference type="SMART" id="SM00060">
    <property type="entry name" value="FN3"/>
    <property type="match status" value="3"/>
</dbReference>
<dbReference type="InterPro" id="IPR026906">
    <property type="entry name" value="LRR_5"/>
</dbReference>
<dbReference type="PANTHER" id="PTHR45661">
    <property type="entry name" value="SURFACE ANTIGEN"/>
    <property type="match status" value="1"/>
</dbReference>
<dbReference type="PANTHER" id="PTHR45661:SF3">
    <property type="entry name" value="IG-LIKE DOMAIN-CONTAINING PROTEIN"/>
    <property type="match status" value="1"/>
</dbReference>
<feature type="non-terminal residue" evidence="4">
    <location>
        <position position="1572"/>
    </location>
</feature>
<gene>
    <name evidence="4" type="ORF">DWY25_00005</name>
</gene>
<dbReference type="SUPFAM" id="SSF52058">
    <property type="entry name" value="L domain-like"/>
    <property type="match status" value="2"/>
</dbReference>
<evidence type="ECO:0000256" key="1">
    <source>
        <dbReference type="SAM" id="SignalP"/>
    </source>
</evidence>
<accession>A0A412G605</accession>
<dbReference type="InterPro" id="IPR032675">
    <property type="entry name" value="LRR_dom_sf"/>
</dbReference>
<proteinExistence type="predicted"/>
<dbReference type="InterPro" id="IPR008964">
    <property type="entry name" value="Invasin/intimin_cell_adhesion"/>
</dbReference>
<dbReference type="SMART" id="SM00635">
    <property type="entry name" value="BID_2"/>
    <property type="match status" value="2"/>
</dbReference>
<dbReference type="Proteomes" id="UP000284178">
    <property type="component" value="Unassembled WGS sequence"/>
</dbReference>
<evidence type="ECO:0000259" key="2">
    <source>
        <dbReference type="PROSITE" id="PS50853"/>
    </source>
</evidence>
<dbReference type="PROSITE" id="PS50853">
    <property type="entry name" value="FN3"/>
    <property type="match status" value="1"/>
</dbReference>
<dbReference type="SUPFAM" id="SSF49854">
    <property type="entry name" value="Spermadhesin, CUB domain"/>
    <property type="match status" value="1"/>
</dbReference>
<evidence type="ECO:0000313" key="5">
    <source>
        <dbReference type="Proteomes" id="UP000284178"/>
    </source>
</evidence>
<reference evidence="4 5" key="1">
    <citation type="submission" date="2018-08" db="EMBL/GenBank/DDBJ databases">
        <title>A genome reference for cultivated species of the human gut microbiota.</title>
        <authorList>
            <person name="Zou Y."/>
            <person name="Xue W."/>
            <person name="Luo G."/>
        </authorList>
    </citation>
    <scope>NUCLEOTIDE SEQUENCE [LARGE SCALE GENOMIC DNA]</scope>
    <source>
        <strain evidence="4 5">AF24-29</strain>
    </source>
</reference>
<dbReference type="InterPro" id="IPR003961">
    <property type="entry name" value="FN3_dom"/>
</dbReference>
<dbReference type="InterPro" id="IPR003343">
    <property type="entry name" value="Big_2"/>
</dbReference>
<protein>
    <submittedName>
        <fullName evidence="4">Uncharacterized protein</fullName>
    </submittedName>
</protein>
<dbReference type="SUPFAM" id="SSF49373">
    <property type="entry name" value="Invasin/intimin cell-adhesion fragments"/>
    <property type="match status" value="2"/>
</dbReference>
<evidence type="ECO:0000313" key="4">
    <source>
        <dbReference type="EMBL" id="RGR76708.1"/>
    </source>
</evidence>
<keyword evidence="1" id="KW-0732">Signal</keyword>
<evidence type="ECO:0000259" key="3">
    <source>
        <dbReference type="PROSITE" id="PS51272"/>
    </source>
</evidence>
<dbReference type="Gene3D" id="3.40.50.12480">
    <property type="match status" value="1"/>
</dbReference>
<dbReference type="InterPro" id="IPR036116">
    <property type="entry name" value="FN3_sf"/>
</dbReference>
<name>A0A412G605_9FIRM</name>
<dbReference type="Gene3D" id="3.80.10.10">
    <property type="entry name" value="Ribonuclease Inhibitor"/>
    <property type="match status" value="3"/>
</dbReference>
<dbReference type="Pfam" id="PF13306">
    <property type="entry name" value="LRR_5"/>
    <property type="match status" value="2"/>
</dbReference>
<feature type="chain" id="PRO_5039068916" evidence="1">
    <location>
        <begin position="26"/>
        <end position="1572"/>
    </location>
</feature>
<dbReference type="InterPro" id="IPR013783">
    <property type="entry name" value="Ig-like_fold"/>
</dbReference>
<comment type="caution">
    <text evidence="4">The sequence shown here is derived from an EMBL/GenBank/DDBJ whole genome shotgun (WGS) entry which is preliminary data.</text>
</comment>
<dbReference type="Pfam" id="PF02368">
    <property type="entry name" value="Big_2"/>
    <property type="match status" value="2"/>
</dbReference>
<feature type="domain" description="SLH" evidence="3">
    <location>
        <begin position="65"/>
        <end position="128"/>
    </location>
</feature>
<dbReference type="SUPFAM" id="SSF49265">
    <property type="entry name" value="Fibronectin type III"/>
    <property type="match status" value="2"/>
</dbReference>
<dbReference type="Gene3D" id="2.60.40.1080">
    <property type="match status" value="2"/>
</dbReference>
<dbReference type="EMBL" id="QRUP01000001">
    <property type="protein sequence ID" value="RGR76708.1"/>
    <property type="molecule type" value="Genomic_DNA"/>
</dbReference>
<organism evidence="4 5">
    <name type="scientific">Holdemania filiformis</name>
    <dbReference type="NCBI Taxonomy" id="61171"/>
    <lineage>
        <taxon>Bacteria</taxon>
        <taxon>Bacillati</taxon>
        <taxon>Bacillota</taxon>
        <taxon>Erysipelotrichia</taxon>
        <taxon>Erysipelotrichales</taxon>
        <taxon>Erysipelotrichaceae</taxon>
        <taxon>Holdemania</taxon>
    </lineage>
</organism>
<sequence>MKTLKKTLSCLLISLICLCSNSLFYLTINGESNKLNETGNSITRGEWIYELVELFEMNVSDDLLPDNYFPDLTPDHIYYHEIMVAVENGLIELETGKEFHPNEPATRDFAAHTLNFCLGFSYTENSYTFNDYDLSEYPNDIQIAINRGWIKLSDNNALPQQKLDIYEVELMKEDAKRVLSEAIIDTGYNNSFVYQENVIVVPSITEYNIENSIISFKNLSKTINKGDVFVVYSNGLPLAFVAENIDNRGTVTNIKTSEIDINSILVSVDAQGKLEPDLRDVIPAENTTITYISGGSPESNYEDGEFYSSPRTGGTINFTAIKLDHDIIVSDGTKIYIKGTVSNLSVDWKINTFKMEASAILNGTATVSVNGSFDALSELGIPSKVKLGSLPVLGMGEIEVFANLALNGQITLSYSENFKTGIEFDLNSGFRSVKNFTKNNFSVAAEAEASVGITATLGLTTMPVVKANVYAKVGMTADLNSHTFNDGIIPNNCTHISAWMYASVGYTASLDFIIKKYNNSYEYAIYDVNNSPVRVVLHYEDGKQVYECARNGQNGGYSGSFFTSSNSRYGSSGMRYGSSTGINASGEPYTIFTYKLDEDLNASITGYEGNVSALVIPETIDGNKVTSIGYGAFESNKQLYAIMLPNSITRIDNYAFNKCTNLSNVVLSKELVTLGKYAFEECVSLENIEIPKSLTDSQGTLVYQSNESYYATGPFSKCSSLSKVTFEEGTQVIAPYLFANCTGLKRITIPETIIRIEEGAFSHSALESISVPDNVTEIGKEAFLNTPSLKEVNLGNGLTTIGYEAFRDCVNLAEIKIPNSVTKIDNYAFYNCRNLNKVSISEALISINPRTFSNCGIRELYIPNSIKYISSGAFENCVLINKLVLGNSIIKIENSAFRNCDSLEELIIPDSVSEIGNYAFAESEKLNKVKLSSKLTEISSYLLYECPNLTEISLPYGVIKVDNYAFGNCTKLTSIKIPRTTTSISNTAFSYPERLTIFGVFGTFAETFANENNIKFINKPVSAKSIIFDESLITLYKGKSLTLNATITPIDFTDEIVWKSTDNNVVTVDNIGKITAKNVGDATIKVTVGNVSATCKVKVIQPVTSISLNKTSLVLDALETYQLIATVYPNNAFNKEIEWSSLNPEIASVSNEGMVTAHKKGNAIITVKTKDGSEIEKKVNITVNNTAHIISGIKELESPHNYENNCTDYWVYSILNAEKLFVTFDEKTIVEEDFDFIYLYDANGKEIGIYTGTQLAGKTIEIIGNTVKIQLISDASGNAWGFKVAQIIADKKIPELKLQIVNSGLNLTWNEVVGATGYTIYRSTKSDSGFTYLASTVSTSYTDTKVTEGTTYYYKVRAYTKTDGVQVNGEFSEVVSGSKGIGIPSLTVTGSNEGMLLKWNGVTGATGYTIYRSTKSDSGFTYLTSTVSTSYTDTKVTEGTTYYYKVRAYTKTDGVQVNGEFSEVVSGSKGIGIPSLTVTGSNEGLLLKWNGVTGTTGYTIYRSTKSDSGFTYLTSTVSTSYTDTKVTEGTTYYYKVRAYTKTDGVQVNGEFSEVVSGSKGIGIPSLTVTGSN</sequence>
<dbReference type="PROSITE" id="PS51272">
    <property type="entry name" value="SLH"/>
    <property type="match status" value="1"/>
</dbReference>
<feature type="domain" description="Fibronectin type-III" evidence="2">
    <location>
        <begin position="1470"/>
        <end position="1564"/>
    </location>
</feature>
<dbReference type="InterPro" id="IPR035914">
    <property type="entry name" value="Sperma_CUB_dom_sf"/>
</dbReference>
<dbReference type="InterPro" id="IPR001119">
    <property type="entry name" value="SLH_dom"/>
</dbReference>
<dbReference type="Gene3D" id="2.60.40.10">
    <property type="entry name" value="Immunoglobulins"/>
    <property type="match status" value="3"/>
</dbReference>
<feature type="signal peptide" evidence="1">
    <location>
        <begin position="1"/>
        <end position="25"/>
    </location>
</feature>
<dbReference type="RefSeq" id="WP_147336636.1">
    <property type="nucleotide sequence ID" value="NZ_CABJCV010000001.1"/>
</dbReference>
<dbReference type="GeneID" id="83013795"/>
<keyword evidence="5" id="KW-1185">Reference proteome</keyword>
<dbReference type="CDD" id="cd00063">
    <property type="entry name" value="FN3"/>
    <property type="match status" value="3"/>
</dbReference>
<dbReference type="InterPro" id="IPR053139">
    <property type="entry name" value="Surface_bspA-like"/>
</dbReference>